<sequence>MLMRTQLHRAGHVSRMEDHPLSKIVLYGEPATSCHKRGVLKKDSLKQHLSLGHIDCHRWSTLASNRDSWRHTIHHTAASFENARRVSLEEKRQHIRIVPHQYRLRRCSAVPFVIRLAYPASAFLATITLAASMGSALLKSSFVKPHHNDDISFIIKYIQTHSF</sequence>
<gene>
    <name evidence="2" type="ORF">WISP_22581</name>
</gene>
<dbReference type="EMBL" id="WHWB01032453">
    <property type="protein sequence ID" value="KAJ7425665.1"/>
    <property type="molecule type" value="Genomic_DNA"/>
</dbReference>
<accession>A0ABQ9DMT2</accession>
<protein>
    <submittedName>
        <fullName evidence="2">Uncharacterized protein</fullName>
    </submittedName>
</protein>
<keyword evidence="1" id="KW-0472">Membrane</keyword>
<name>A0ABQ9DMT2_9PASS</name>
<reference evidence="2" key="1">
    <citation type="submission" date="2019-10" db="EMBL/GenBank/DDBJ databases">
        <authorList>
            <person name="Soares A.E.R."/>
            <person name="Aleixo A."/>
            <person name="Schneider P."/>
            <person name="Miyaki C.Y."/>
            <person name="Schneider M.P."/>
            <person name="Mello C."/>
            <person name="Vasconcelos A.T.R."/>
        </authorList>
    </citation>
    <scope>NUCLEOTIDE SEQUENCE</scope>
    <source>
        <tissue evidence="2">Muscle</tissue>
    </source>
</reference>
<keyword evidence="1" id="KW-0812">Transmembrane</keyword>
<dbReference type="Proteomes" id="UP001145742">
    <property type="component" value="Unassembled WGS sequence"/>
</dbReference>
<proteinExistence type="predicted"/>
<evidence type="ECO:0000313" key="2">
    <source>
        <dbReference type="EMBL" id="KAJ7425665.1"/>
    </source>
</evidence>
<evidence type="ECO:0000313" key="3">
    <source>
        <dbReference type="Proteomes" id="UP001145742"/>
    </source>
</evidence>
<evidence type="ECO:0000256" key="1">
    <source>
        <dbReference type="SAM" id="Phobius"/>
    </source>
</evidence>
<comment type="caution">
    <text evidence="2">The sequence shown here is derived from an EMBL/GenBank/DDBJ whole genome shotgun (WGS) entry which is preliminary data.</text>
</comment>
<keyword evidence="1" id="KW-1133">Transmembrane helix</keyword>
<feature type="transmembrane region" description="Helical" evidence="1">
    <location>
        <begin position="112"/>
        <end position="138"/>
    </location>
</feature>
<keyword evidence="3" id="KW-1185">Reference proteome</keyword>
<organism evidence="2 3">
    <name type="scientific">Willisornis vidua</name>
    <name type="common">Xingu scale-backed antbird</name>
    <dbReference type="NCBI Taxonomy" id="1566151"/>
    <lineage>
        <taxon>Eukaryota</taxon>
        <taxon>Metazoa</taxon>
        <taxon>Chordata</taxon>
        <taxon>Craniata</taxon>
        <taxon>Vertebrata</taxon>
        <taxon>Euteleostomi</taxon>
        <taxon>Archelosauria</taxon>
        <taxon>Archosauria</taxon>
        <taxon>Dinosauria</taxon>
        <taxon>Saurischia</taxon>
        <taxon>Theropoda</taxon>
        <taxon>Coelurosauria</taxon>
        <taxon>Aves</taxon>
        <taxon>Neognathae</taxon>
        <taxon>Neoaves</taxon>
        <taxon>Telluraves</taxon>
        <taxon>Australaves</taxon>
        <taxon>Passeriformes</taxon>
        <taxon>Thamnophilidae</taxon>
        <taxon>Willisornis</taxon>
    </lineage>
</organism>